<evidence type="ECO:0000256" key="1">
    <source>
        <dbReference type="ARBA" id="ARBA00004651"/>
    </source>
</evidence>
<dbReference type="SUPFAM" id="SSF161098">
    <property type="entry name" value="MetI-like"/>
    <property type="match status" value="1"/>
</dbReference>
<gene>
    <name evidence="9" type="ORF">SAMN05444955_108206</name>
</gene>
<organism evidence="9 10">
    <name type="scientific">Lihuaxuella thermophila</name>
    <dbReference type="NCBI Taxonomy" id="1173111"/>
    <lineage>
        <taxon>Bacteria</taxon>
        <taxon>Bacillati</taxon>
        <taxon>Bacillota</taxon>
        <taxon>Bacilli</taxon>
        <taxon>Bacillales</taxon>
        <taxon>Thermoactinomycetaceae</taxon>
        <taxon>Lihuaxuella</taxon>
    </lineage>
</organism>
<evidence type="ECO:0000313" key="9">
    <source>
        <dbReference type="EMBL" id="SEN31332.1"/>
    </source>
</evidence>
<proteinExistence type="inferred from homology"/>
<dbReference type="AlphaFoldDB" id="A0A1H8FI73"/>
<comment type="subcellular location">
    <subcellularLocation>
        <location evidence="1 7">Cell membrane</location>
        <topology evidence="1 7">Multi-pass membrane protein</topology>
    </subcellularLocation>
</comment>
<dbReference type="GO" id="GO:0005886">
    <property type="term" value="C:plasma membrane"/>
    <property type="evidence" value="ECO:0007669"/>
    <property type="project" value="UniProtKB-SubCell"/>
</dbReference>
<evidence type="ECO:0000256" key="3">
    <source>
        <dbReference type="ARBA" id="ARBA00022475"/>
    </source>
</evidence>
<keyword evidence="9" id="KW-0762">Sugar transport</keyword>
<dbReference type="EMBL" id="FOCQ01000008">
    <property type="protein sequence ID" value="SEN31332.1"/>
    <property type="molecule type" value="Genomic_DNA"/>
</dbReference>
<evidence type="ECO:0000256" key="6">
    <source>
        <dbReference type="ARBA" id="ARBA00023136"/>
    </source>
</evidence>
<feature type="transmembrane region" description="Helical" evidence="7">
    <location>
        <begin position="74"/>
        <end position="94"/>
    </location>
</feature>
<protein>
    <submittedName>
        <fullName evidence="9">Multiple sugar transport system permease protein</fullName>
    </submittedName>
</protein>
<feature type="transmembrane region" description="Helical" evidence="7">
    <location>
        <begin position="147"/>
        <end position="176"/>
    </location>
</feature>
<dbReference type="Pfam" id="PF00528">
    <property type="entry name" value="BPD_transp_1"/>
    <property type="match status" value="1"/>
</dbReference>
<feature type="transmembrane region" description="Helical" evidence="7">
    <location>
        <begin position="106"/>
        <end position="127"/>
    </location>
</feature>
<dbReference type="InterPro" id="IPR000515">
    <property type="entry name" value="MetI-like"/>
</dbReference>
<evidence type="ECO:0000256" key="4">
    <source>
        <dbReference type="ARBA" id="ARBA00022692"/>
    </source>
</evidence>
<evidence type="ECO:0000256" key="7">
    <source>
        <dbReference type="RuleBase" id="RU363032"/>
    </source>
</evidence>
<dbReference type="PANTHER" id="PTHR30193:SF37">
    <property type="entry name" value="INNER MEMBRANE ABC TRANSPORTER PERMEASE PROTEIN YCJO"/>
    <property type="match status" value="1"/>
</dbReference>
<feature type="transmembrane region" description="Helical" evidence="7">
    <location>
        <begin position="261"/>
        <end position="281"/>
    </location>
</feature>
<keyword evidence="10" id="KW-1185">Reference proteome</keyword>
<feature type="domain" description="ABC transmembrane type-1" evidence="8">
    <location>
        <begin position="69"/>
        <end position="282"/>
    </location>
</feature>
<dbReference type="Proteomes" id="UP000199695">
    <property type="component" value="Unassembled WGS sequence"/>
</dbReference>
<evidence type="ECO:0000313" key="10">
    <source>
        <dbReference type="Proteomes" id="UP000199695"/>
    </source>
</evidence>
<dbReference type="PROSITE" id="PS50928">
    <property type="entry name" value="ABC_TM1"/>
    <property type="match status" value="1"/>
</dbReference>
<dbReference type="Gene3D" id="1.10.3720.10">
    <property type="entry name" value="MetI-like"/>
    <property type="match status" value="1"/>
</dbReference>
<comment type="similarity">
    <text evidence="7">Belongs to the binding-protein-dependent transport system permease family.</text>
</comment>
<dbReference type="InterPro" id="IPR051393">
    <property type="entry name" value="ABC_transporter_permease"/>
</dbReference>
<dbReference type="STRING" id="1173111.SAMN05444955_108206"/>
<evidence type="ECO:0000256" key="5">
    <source>
        <dbReference type="ARBA" id="ARBA00022989"/>
    </source>
</evidence>
<dbReference type="GO" id="GO:0055085">
    <property type="term" value="P:transmembrane transport"/>
    <property type="evidence" value="ECO:0007669"/>
    <property type="project" value="InterPro"/>
</dbReference>
<reference evidence="9 10" key="1">
    <citation type="submission" date="2016-10" db="EMBL/GenBank/DDBJ databases">
        <authorList>
            <person name="de Groot N.N."/>
        </authorList>
    </citation>
    <scope>NUCLEOTIDE SEQUENCE [LARGE SCALE GENOMIC DNA]</scope>
    <source>
        <strain evidence="9 10">DSM 46701</strain>
    </source>
</reference>
<evidence type="ECO:0000256" key="2">
    <source>
        <dbReference type="ARBA" id="ARBA00022448"/>
    </source>
</evidence>
<feature type="transmembrane region" description="Helical" evidence="7">
    <location>
        <begin position="12"/>
        <end position="34"/>
    </location>
</feature>
<sequence length="291" mass="33090">MRSRGDMITGYLFVMPVVVSLAVFLIGPIFYAFYISFHEFSFLAPDQAKWIGLDNYVKLFQDPRFLKALKNTSFYSLGVVPVQICIALMLALIVDSKIKGKTFFRVVYFLPTVTSTVAVSVMFMYLFKSDGIVNLFLSHLGLPTHDWFGSIKFALPATMMMAIWTTVGQFMVIYLAGLQDIPTDLYEAAEVDGASPWQKFRFVTWPMLRPTTFFVLIMSIIGTFQVFDQVYVISKGEGGPQDATLTVVFYLYRTAFKDFDMGYASAMAFVLFLIILVLTFIQKKFFKEETA</sequence>
<dbReference type="RefSeq" id="WP_089968875.1">
    <property type="nucleotide sequence ID" value="NZ_FOCQ01000008.1"/>
</dbReference>
<keyword evidence="2 7" id="KW-0813">Transport</keyword>
<name>A0A1H8FI73_9BACL</name>
<dbReference type="CDD" id="cd06261">
    <property type="entry name" value="TM_PBP2"/>
    <property type="match status" value="1"/>
</dbReference>
<keyword evidence="4 7" id="KW-0812">Transmembrane</keyword>
<dbReference type="OrthoDB" id="59172at2"/>
<accession>A0A1H8FI73</accession>
<keyword evidence="5 7" id="KW-1133">Transmembrane helix</keyword>
<feature type="transmembrane region" description="Helical" evidence="7">
    <location>
        <begin position="207"/>
        <end position="227"/>
    </location>
</feature>
<dbReference type="PANTHER" id="PTHR30193">
    <property type="entry name" value="ABC TRANSPORTER PERMEASE PROTEIN"/>
    <property type="match status" value="1"/>
</dbReference>
<keyword evidence="3" id="KW-1003">Cell membrane</keyword>
<keyword evidence="6 7" id="KW-0472">Membrane</keyword>
<evidence type="ECO:0000259" key="8">
    <source>
        <dbReference type="PROSITE" id="PS50928"/>
    </source>
</evidence>
<dbReference type="InterPro" id="IPR035906">
    <property type="entry name" value="MetI-like_sf"/>
</dbReference>